<feature type="compositionally biased region" description="Polar residues" evidence="1">
    <location>
        <begin position="493"/>
        <end position="505"/>
    </location>
</feature>
<keyword evidence="3" id="KW-1185">Reference proteome</keyword>
<comment type="caution">
    <text evidence="2">The sequence shown here is derived from an EMBL/GenBank/DDBJ whole genome shotgun (WGS) entry which is preliminary data.</text>
</comment>
<evidence type="ECO:0000256" key="1">
    <source>
        <dbReference type="SAM" id="MobiDB-lite"/>
    </source>
</evidence>
<sequence>FRHQSQKLLRAWTTQDSETHAIQWKLRQRPLELAKPWLRARNESNLQYQRRQRLQIQQQQQQHGGGGGGGGTYYTTTIQQQQQQQQQQPELDPQQHQGQGQPETVLTLTQALQLDDDGHHNNINNADSTTATTLQVPYHHRPHRHRHHHQQHSHDNSPRFPFSTVRRPSPVVNALNALRINTQLRRPLMNVHSDYGDEDSPMTTTEQTVSVSIVTGETIETTATGETTTTAAESDRTDVAVTTATVTATATTSTSSEHRPSIWNRWKERIRVFREQKVWLIEMSLRECQLDEYELTVPSPVYCDYRLPAYDDVMAPTTTRPNHRNSDIASTSSRVRLNRYQGEPPAYDYGNDDSEEEEEEEEEDDDDDESDREVDRYIGCIRRNMMNNHLQDELNAASGVGPSHRREANSNSNSVMNVFHTVGTQQQPQQPQQQQQQQLPQMTMIQRPSELASILILSSSTSSSVARSPTPNNNGSLYILSGEPPISSAADLPNTSAHGETSSRI</sequence>
<gene>
    <name evidence="2" type="ORF">BGZ65_005040</name>
</gene>
<feature type="region of interest" description="Disordered" evidence="1">
    <location>
        <begin position="476"/>
        <end position="505"/>
    </location>
</feature>
<dbReference type="AlphaFoldDB" id="A0A9P6M8Q2"/>
<feature type="compositionally biased region" description="Low complexity" evidence="1">
    <location>
        <begin position="73"/>
        <end position="99"/>
    </location>
</feature>
<feature type="compositionally biased region" description="Acidic residues" evidence="1">
    <location>
        <begin position="350"/>
        <end position="372"/>
    </location>
</feature>
<organism evidence="2 3">
    <name type="scientific">Modicella reniformis</name>
    <dbReference type="NCBI Taxonomy" id="1440133"/>
    <lineage>
        <taxon>Eukaryota</taxon>
        <taxon>Fungi</taxon>
        <taxon>Fungi incertae sedis</taxon>
        <taxon>Mucoromycota</taxon>
        <taxon>Mortierellomycotina</taxon>
        <taxon>Mortierellomycetes</taxon>
        <taxon>Mortierellales</taxon>
        <taxon>Mortierellaceae</taxon>
        <taxon>Modicella</taxon>
    </lineage>
</organism>
<dbReference type="Proteomes" id="UP000749646">
    <property type="component" value="Unassembled WGS sequence"/>
</dbReference>
<evidence type="ECO:0000313" key="3">
    <source>
        <dbReference type="Proteomes" id="UP000749646"/>
    </source>
</evidence>
<feature type="compositionally biased region" description="Gly residues" evidence="1">
    <location>
        <begin position="63"/>
        <end position="72"/>
    </location>
</feature>
<evidence type="ECO:0000313" key="2">
    <source>
        <dbReference type="EMBL" id="KAF9980490.1"/>
    </source>
</evidence>
<dbReference type="EMBL" id="JAAAHW010003837">
    <property type="protein sequence ID" value="KAF9980490.1"/>
    <property type="molecule type" value="Genomic_DNA"/>
</dbReference>
<accession>A0A9P6M8Q2</accession>
<reference evidence="2" key="1">
    <citation type="journal article" date="2020" name="Fungal Divers.">
        <title>Resolving the Mortierellaceae phylogeny through synthesis of multi-gene phylogenetics and phylogenomics.</title>
        <authorList>
            <person name="Vandepol N."/>
            <person name="Liber J."/>
            <person name="Desiro A."/>
            <person name="Na H."/>
            <person name="Kennedy M."/>
            <person name="Barry K."/>
            <person name="Grigoriev I.V."/>
            <person name="Miller A.N."/>
            <person name="O'Donnell K."/>
            <person name="Stajich J.E."/>
            <person name="Bonito G."/>
        </authorList>
    </citation>
    <scope>NUCLEOTIDE SEQUENCE</scope>
    <source>
        <strain evidence="2">MES-2147</strain>
    </source>
</reference>
<feature type="compositionally biased region" description="Low complexity" evidence="1">
    <location>
        <begin position="425"/>
        <end position="441"/>
    </location>
</feature>
<feature type="region of interest" description="Disordered" evidence="1">
    <location>
        <begin position="316"/>
        <end position="372"/>
    </location>
</feature>
<feature type="region of interest" description="Disordered" evidence="1">
    <location>
        <begin position="49"/>
        <end position="102"/>
    </location>
</feature>
<dbReference type="OrthoDB" id="2417988at2759"/>
<protein>
    <submittedName>
        <fullName evidence="2">Uncharacterized protein</fullName>
    </submittedName>
</protein>
<name>A0A9P6M8Q2_9FUNG</name>
<feature type="non-terminal residue" evidence="2">
    <location>
        <position position="1"/>
    </location>
</feature>
<proteinExistence type="predicted"/>
<feature type="region of interest" description="Disordered" evidence="1">
    <location>
        <begin position="422"/>
        <end position="441"/>
    </location>
</feature>